<keyword evidence="16" id="KW-1133">Transmembrane helix</keyword>
<evidence type="ECO:0000256" key="9">
    <source>
        <dbReference type="ARBA" id="ARBA00022848"/>
    </source>
</evidence>
<evidence type="ECO:0000256" key="4">
    <source>
        <dbReference type="ARBA" id="ARBA00004406"/>
    </source>
</evidence>
<dbReference type="InterPro" id="IPR050476">
    <property type="entry name" value="Insect_CytP450_Detox"/>
</dbReference>
<keyword evidence="7 14" id="KW-0479">Metal-binding</keyword>
<organism evidence="17 18">
    <name type="scientific">Nezara viridula</name>
    <name type="common">Southern green stink bug</name>
    <name type="synonym">Cimex viridulus</name>
    <dbReference type="NCBI Taxonomy" id="85310"/>
    <lineage>
        <taxon>Eukaryota</taxon>
        <taxon>Metazoa</taxon>
        <taxon>Ecdysozoa</taxon>
        <taxon>Arthropoda</taxon>
        <taxon>Hexapoda</taxon>
        <taxon>Insecta</taxon>
        <taxon>Pterygota</taxon>
        <taxon>Neoptera</taxon>
        <taxon>Paraneoptera</taxon>
        <taxon>Hemiptera</taxon>
        <taxon>Heteroptera</taxon>
        <taxon>Panheteroptera</taxon>
        <taxon>Pentatomomorpha</taxon>
        <taxon>Pentatomoidea</taxon>
        <taxon>Pentatomidae</taxon>
        <taxon>Pentatominae</taxon>
        <taxon>Nezara</taxon>
    </lineage>
</organism>
<dbReference type="AlphaFoldDB" id="A0A9P0H550"/>
<reference evidence="17" key="1">
    <citation type="submission" date="2022-01" db="EMBL/GenBank/DDBJ databases">
        <authorList>
            <person name="King R."/>
        </authorList>
    </citation>
    <scope>NUCLEOTIDE SEQUENCE</scope>
</reference>
<keyword evidence="12 15" id="KW-0503">Monooxygenase</keyword>
<feature type="binding site" description="axial binding residue" evidence="14">
    <location>
        <position position="445"/>
    </location>
    <ligand>
        <name>heme</name>
        <dbReference type="ChEBI" id="CHEBI:30413"/>
    </ligand>
    <ligandPart>
        <name>Fe</name>
        <dbReference type="ChEBI" id="CHEBI:18248"/>
    </ligandPart>
</feature>
<evidence type="ECO:0000256" key="3">
    <source>
        <dbReference type="ARBA" id="ARBA00004174"/>
    </source>
</evidence>
<evidence type="ECO:0000256" key="1">
    <source>
        <dbReference type="ARBA" id="ARBA00001971"/>
    </source>
</evidence>
<evidence type="ECO:0000256" key="7">
    <source>
        <dbReference type="ARBA" id="ARBA00022723"/>
    </source>
</evidence>
<dbReference type="CDD" id="cd11056">
    <property type="entry name" value="CYP6-like"/>
    <property type="match status" value="1"/>
</dbReference>
<keyword evidence="16" id="KW-0812">Transmembrane</keyword>
<evidence type="ECO:0000256" key="11">
    <source>
        <dbReference type="ARBA" id="ARBA00023004"/>
    </source>
</evidence>
<keyword evidence="11 14" id="KW-0408">Iron</keyword>
<comment type="cofactor">
    <cofactor evidence="1 14">
        <name>heme</name>
        <dbReference type="ChEBI" id="CHEBI:30413"/>
    </cofactor>
</comment>
<dbReference type="GO" id="GO:0005789">
    <property type="term" value="C:endoplasmic reticulum membrane"/>
    <property type="evidence" value="ECO:0007669"/>
    <property type="project" value="UniProtKB-SubCell"/>
</dbReference>
<dbReference type="PANTHER" id="PTHR24292">
    <property type="entry name" value="CYTOCHROME P450"/>
    <property type="match status" value="1"/>
</dbReference>
<dbReference type="PANTHER" id="PTHR24292:SF84">
    <property type="entry name" value="CYTOCHROME P450 28A5-RELATED"/>
    <property type="match status" value="1"/>
</dbReference>
<evidence type="ECO:0000256" key="6">
    <source>
        <dbReference type="ARBA" id="ARBA00022617"/>
    </source>
</evidence>
<protein>
    <recommendedName>
        <fullName evidence="19">Cytochrome P450</fullName>
    </recommendedName>
</protein>
<dbReference type="GO" id="GO:0020037">
    <property type="term" value="F:heme binding"/>
    <property type="evidence" value="ECO:0007669"/>
    <property type="project" value="InterPro"/>
</dbReference>
<proteinExistence type="inferred from homology"/>
<dbReference type="InterPro" id="IPR017972">
    <property type="entry name" value="Cyt_P450_CS"/>
</dbReference>
<accession>A0A9P0H550</accession>
<dbReference type="EMBL" id="OV725079">
    <property type="protein sequence ID" value="CAH1395599.1"/>
    <property type="molecule type" value="Genomic_DNA"/>
</dbReference>
<dbReference type="GO" id="GO:0004497">
    <property type="term" value="F:monooxygenase activity"/>
    <property type="evidence" value="ECO:0007669"/>
    <property type="project" value="UniProtKB-KW"/>
</dbReference>
<keyword evidence="13 16" id="KW-0472">Membrane</keyword>
<keyword evidence="10 15" id="KW-0560">Oxidoreductase</keyword>
<dbReference type="InterPro" id="IPR001128">
    <property type="entry name" value="Cyt_P450"/>
</dbReference>
<dbReference type="GO" id="GO:0016705">
    <property type="term" value="F:oxidoreductase activity, acting on paired donors, with incorporation or reduction of molecular oxygen"/>
    <property type="evidence" value="ECO:0007669"/>
    <property type="project" value="InterPro"/>
</dbReference>
<comment type="function">
    <text evidence="2">May be involved in the metabolism of insect hormones and in the breakdown of synthetic insecticides.</text>
</comment>
<dbReference type="InterPro" id="IPR002401">
    <property type="entry name" value="Cyt_P450_E_grp-I"/>
</dbReference>
<evidence type="ECO:0000256" key="10">
    <source>
        <dbReference type="ARBA" id="ARBA00023002"/>
    </source>
</evidence>
<keyword evidence="9" id="KW-0492">Microsome</keyword>
<sequence>MYQIPLALFIITAICGLLYFFISVWSAMIYWKVRGVKHLAPWPIVGNLGALLRLDKHVSYYYDKIYHAFPNERMIGMYEFMTPTLVLRDPELIEQVLVREFSTFPDHGPLLIEDDSLISESVFALTGSGAKWRAVRNKLLTTFTTGKMRAIFPELVASCQALVDKRPKTLIKEDFTAFAVESFMNSMFGTAILPAGKEELVLNCKTVFEGSRYRMFQQYGLTYFTKLSQFFNMTFMANELHNYFSSLMHTLLNQRSELDCGRNDYAQVLVDMKRLKKMVIFSRENSRENQEFDITDDLVIAQAFMFFFAGLDTTTLVMLHLAFDLSQAKDCQETARQEVRNVLKKYGGYSWDSVRDMKYLDACIQETLRLHPSLQFVVRVNDKPTDVAGVKIDKGTRIVIPLQTIHMDPNNFPKPEKYDPGRWLDESTRPNKFTHLPFSEGPRVCLGKRFALMEIATLFAHILDNFELTLSPETKVPLIYEPNVFFHSPISKNPIRVDLMKI</sequence>
<evidence type="ECO:0000256" key="13">
    <source>
        <dbReference type="ARBA" id="ARBA00023136"/>
    </source>
</evidence>
<name>A0A9P0H550_NEZVI</name>
<evidence type="ECO:0000256" key="5">
    <source>
        <dbReference type="ARBA" id="ARBA00010617"/>
    </source>
</evidence>
<evidence type="ECO:0000256" key="14">
    <source>
        <dbReference type="PIRSR" id="PIRSR602401-1"/>
    </source>
</evidence>
<dbReference type="PRINTS" id="PR00385">
    <property type="entry name" value="P450"/>
</dbReference>
<dbReference type="Gene3D" id="1.10.630.10">
    <property type="entry name" value="Cytochrome P450"/>
    <property type="match status" value="1"/>
</dbReference>
<dbReference type="PRINTS" id="PR00463">
    <property type="entry name" value="EP450I"/>
</dbReference>
<evidence type="ECO:0000256" key="12">
    <source>
        <dbReference type="ARBA" id="ARBA00023033"/>
    </source>
</evidence>
<keyword evidence="18" id="KW-1185">Reference proteome</keyword>
<dbReference type="OrthoDB" id="2789670at2759"/>
<evidence type="ECO:0000256" key="15">
    <source>
        <dbReference type="RuleBase" id="RU000461"/>
    </source>
</evidence>
<dbReference type="GO" id="GO:0005506">
    <property type="term" value="F:iron ion binding"/>
    <property type="evidence" value="ECO:0007669"/>
    <property type="project" value="InterPro"/>
</dbReference>
<feature type="transmembrane region" description="Helical" evidence="16">
    <location>
        <begin position="6"/>
        <end position="31"/>
    </location>
</feature>
<gene>
    <name evidence="17" type="ORF">NEZAVI_LOCUS5847</name>
</gene>
<evidence type="ECO:0000313" key="18">
    <source>
        <dbReference type="Proteomes" id="UP001152798"/>
    </source>
</evidence>
<evidence type="ECO:0000256" key="8">
    <source>
        <dbReference type="ARBA" id="ARBA00022824"/>
    </source>
</evidence>
<dbReference type="Pfam" id="PF00067">
    <property type="entry name" value="p450"/>
    <property type="match status" value="1"/>
</dbReference>
<dbReference type="SUPFAM" id="SSF48264">
    <property type="entry name" value="Cytochrome P450"/>
    <property type="match status" value="1"/>
</dbReference>
<comment type="subcellular location">
    <subcellularLocation>
        <location evidence="4">Endoplasmic reticulum membrane</location>
        <topology evidence="4">Peripheral membrane protein</topology>
    </subcellularLocation>
    <subcellularLocation>
        <location evidence="3">Microsome membrane</location>
        <topology evidence="3">Peripheral membrane protein</topology>
    </subcellularLocation>
</comment>
<dbReference type="PROSITE" id="PS00086">
    <property type="entry name" value="CYTOCHROME_P450"/>
    <property type="match status" value="1"/>
</dbReference>
<dbReference type="Proteomes" id="UP001152798">
    <property type="component" value="Chromosome 3"/>
</dbReference>
<evidence type="ECO:0000256" key="16">
    <source>
        <dbReference type="SAM" id="Phobius"/>
    </source>
</evidence>
<keyword evidence="8" id="KW-0256">Endoplasmic reticulum</keyword>
<evidence type="ECO:0000256" key="2">
    <source>
        <dbReference type="ARBA" id="ARBA00003690"/>
    </source>
</evidence>
<evidence type="ECO:0008006" key="19">
    <source>
        <dbReference type="Google" id="ProtNLM"/>
    </source>
</evidence>
<comment type="similarity">
    <text evidence="5 15">Belongs to the cytochrome P450 family.</text>
</comment>
<keyword evidence="6 14" id="KW-0349">Heme</keyword>
<evidence type="ECO:0000313" key="17">
    <source>
        <dbReference type="EMBL" id="CAH1395599.1"/>
    </source>
</evidence>
<dbReference type="InterPro" id="IPR036396">
    <property type="entry name" value="Cyt_P450_sf"/>
</dbReference>